<organism evidence="3 4">
    <name type="scientific">Cryobacterium algoritolerans</name>
    <dbReference type="NCBI Taxonomy" id="1259184"/>
    <lineage>
        <taxon>Bacteria</taxon>
        <taxon>Bacillati</taxon>
        <taxon>Actinomycetota</taxon>
        <taxon>Actinomycetes</taxon>
        <taxon>Micrococcales</taxon>
        <taxon>Microbacteriaceae</taxon>
        <taxon>Cryobacterium</taxon>
    </lineage>
</organism>
<evidence type="ECO:0000259" key="1">
    <source>
        <dbReference type="Pfam" id="PF00723"/>
    </source>
</evidence>
<keyword evidence="3" id="KW-0378">Hydrolase</keyword>
<feature type="domain" description="GH15-like" evidence="1">
    <location>
        <begin position="231"/>
        <end position="597"/>
    </location>
</feature>
<dbReference type="InterPro" id="IPR008928">
    <property type="entry name" value="6-hairpin_glycosidase_sf"/>
</dbReference>
<dbReference type="Gene3D" id="1.50.10.10">
    <property type="match status" value="1"/>
</dbReference>
<dbReference type="Pfam" id="PF00723">
    <property type="entry name" value="Glyco_hydro_15"/>
    <property type="match status" value="1"/>
</dbReference>
<dbReference type="InterPro" id="IPR045582">
    <property type="entry name" value="Trehalase-like_N"/>
</dbReference>
<evidence type="ECO:0000313" key="3">
    <source>
        <dbReference type="EMBL" id="TFC18939.1"/>
    </source>
</evidence>
<dbReference type="OrthoDB" id="3902805at2"/>
<dbReference type="InterPro" id="IPR012341">
    <property type="entry name" value="6hp_glycosidase-like_sf"/>
</dbReference>
<dbReference type="RefSeq" id="WP_134565405.1">
    <property type="nucleotide sequence ID" value="NZ_SOFP01000016.1"/>
</dbReference>
<name>A0A4V3IF97_9MICO</name>
<feature type="domain" description="Trehalase-like N-terminal" evidence="2">
    <location>
        <begin position="5"/>
        <end position="159"/>
    </location>
</feature>
<comment type="caution">
    <text evidence="3">The sequence shown here is derived from an EMBL/GenBank/DDBJ whole genome shotgun (WGS) entry which is preliminary data.</text>
</comment>
<dbReference type="InterPro" id="IPR011613">
    <property type="entry name" value="GH15-like"/>
</dbReference>
<accession>A0A4V3IF97</accession>
<dbReference type="SUPFAM" id="SSF48208">
    <property type="entry name" value="Six-hairpin glycosidases"/>
    <property type="match status" value="1"/>
</dbReference>
<dbReference type="GO" id="GO:0015927">
    <property type="term" value="F:trehalase activity"/>
    <property type="evidence" value="ECO:0007669"/>
    <property type="project" value="TreeGrafter"/>
</dbReference>
<reference evidence="3 4" key="1">
    <citation type="submission" date="2019-03" db="EMBL/GenBank/DDBJ databases">
        <title>Genomics of glacier-inhabiting Cryobacterium strains.</title>
        <authorList>
            <person name="Liu Q."/>
            <person name="Xin Y.-H."/>
        </authorList>
    </citation>
    <scope>NUCLEOTIDE SEQUENCE [LARGE SCALE GENOMIC DNA]</scope>
    <source>
        <strain evidence="3 4">MDT1-3</strain>
    </source>
</reference>
<sequence>MSDLPIADHALLSDRHSAALATRDGSIVWLCFPRFDSESVFASILDDDAGHWSIRPTAPSTSTRSYVAGTMALQTTFHTDEGTLELLDALELGDGTDPHRLGENAPHSLLRGVRCTSGQVTVEMVCRPRPEYGLVVPVFAEIDSGVVATGGSGRLTLSLPSPAMGLGGEIRVRFTLEAGQHRYFALQRTRLGEPLPGAYGQDEIAAGLAATTASWQEWSAIHQSYDGPWRELVHHSGRVLQALSYQPTGAIVAAATTSLPEEIGGERNWDYRYSWVRDASFTMKALWIAACPDEAHEFFDFMTAAAANSRPERHLQVMFGIGGEHDLSERFLPQLTGWRGSGPVRVGNGAWDQPQLDVYGELLDAAFRLRGQLGEIEPATRTFLIALADAAASQWQQPDNGIWEVRGAPRHFLYSKLMCWVALDRALAMAEQLNATDRIAKWSATAAQIRAAILAKGWNEEVGAFTQSFDSPELDAAALMLPIVGFLPASDPRVLATVDAIIERLTDARGLVYRYQTDTGVDGLNGNEGTFLLCTFWLAHVLAAGGRSGEAREVFERAVSHVNDVGLLAEEIDSVTGEQLGNFPQAFSHVGLINAAWAIDLAESGYPADEGTPADAP</sequence>
<dbReference type="Proteomes" id="UP000298412">
    <property type="component" value="Unassembled WGS sequence"/>
</dbReference>
<gene>
    <name evidence="3" type="ORF">E3O19_03840</name>
</gene>
<dbReference type="AlphaFoldDB" id="A0A4V3IF97"/>
<protein>
    <submittedName>
        <fullName evidence="3">Glycoside hydrolase family 15 protein</fullName>
    </submittedName>
</protein>
<evidence type="ECO:0000259" key="2">
    <source>
        <dbReference type="Pfam" id="PF19291"/>
    </source>
</evidence>
<dbReference type="PANTHER" id="PTHR31616:SF10">
    <property type="entry name" value="TREHALASE"/>
    <property type="match status" value="1"/>
</dbReference>
<dbReference type="Pfam" id="PF19291">
    <property type="entry name" value="TREH_N"/>
    <property type="match status" value="1"/>
</dbReference>
<proteinExistence type="predicted"/>
<evidence type="ECO:0000313" key="4">
    <source>
        <dbReference type="Proteomes" id="UP000298412"/>
    </source>
</evidence>
<dbReference type="PANTHER" id="PTHR31616">
    <property type="entry name" value="TREHALASE"/>
    <property type="match status" value="1"/>
</dbReference>
<dbReference type="EMBL" id="SOFP01000016">
    <property type="protein sequence ID" value="TFC18939.1"/>
    <property type="molecule type" value="Genomic_DNA"/>
</dbReference>
<keyword evidence="4" id="KW-1185">Reference proteome</keyword>
<dbReference type="GO" id="GO:0005993">
    <property type="term" value="P:trehalose catabolic process"/>
    <property type="evidence" value="ECO:0007669"/>
    <property type="project" value="TreeGrafter"/>
</dbReference>